<dbReference type="InterPro" id="IPR006486">
    <property type="entry name" value="PYST_A"/>
</dbReference>
<evidence type="ECO:0000313" key="4">
    <source>
        <dbReference type="Proteomes" id="UP000069549"/>
    </source>
</evidence>
<dbReference type="InterPro" id="IPR023393">
    <property type="entry name" value="START-like_dom_sf"/>
</dbReference>
<evidence type="ECO:0000313" key="3">
    <source>
        <dbReference type="EMBL" id="CXI37509.1"/>
    </source>
</evidence>
<name>A0A0Y9WCM6_PLABE</name>
<feature type="compositionally biased region" description="Basic and acidic residues" evidence="1">
    <location>
        <begin position="42"/>
        <end position="76"/>
    </location>
</feature>
<feature type="signal peptide" evidence="2">
    <location>
        <begin position="1"/>
        <end position="25"/>
    </location>
</feature>
<dbReference type="Gene3D" id="3.30.530.20">
    <property type="match status" value="1"/>
</dbReference>
<evidence type="ECO:0000256" key="2">
    <source>
        <dbReference type="SAM" id="SignalP"/>
    </source>
</evidence>
<proteinExistence type="predicted"/>
<dbReference type="NCBIfam" id="TIGR01599">
    <property type="entry name" value="PYST-A"/>
    <property type="match status" value="1"/>
</dbReference>
<reference evidence="3 4" key="1">
    <citation type="submission" date="2016-02" db="EMBL/GenBank/DDBJ databases">
        <authorList>
            <consortium name="Pathogen Informatics"/>
        </authorList>
    </citation>
    <scope>NUCLEOTIDE SEQUENCE [LARGE SCALE GENOMIC DNA]</scope>
    <source>
        <strain evidence="3 4">K173</strain>
    </source>
</reference>
<dbReference type="OMA" id="FHTDAIS"/>
<dbReference type="EMBL" id="LT160028">
    <property type="protein sequence ID" value="CXI37509.1"/>
    <property type="molecule type" value="Genomic_DNA"/>
</dbReference>
<keyword evidence="2" id="KW-0732">Signal</keyword>
<dbReference type="SUPFAM" id="SSF55961">
    <property type="entry name" value="Bet v1-like"/>
    <property type="match status" value="1"/>
</dbReference>
<feature type="region of interest" description="Disordered" evidence="1">
    <location>
        <begin position="42"/>
        <end position="86"/>
    </location>
</feature>
<evidence type="ECO:0000256" key="1">
    <source>
        <dbReference type="SAM" id="MobiDB-lite"/>
    </source>
</evidence>
<dbReference type="AlphaFoldDB" id="A0A0Y9WCM6"/>
<dbReference type="VEuPathDB" id="PlasmoDB:PBANKA_0836700"/>
<sequence>MNKRNIKVFFFFLSLYMCASNKAFANEPSLVNFTPKKDIPTKDIPTKDIPTKDIPTKDIPTKDIPTKDIPTKDIPTKDIPTNNPVQTDKKINKSVLVRLAQRMSAILIVILRAFACKQSKPQKSGLDKHIRTKNIAENATLGKATTDSVNPDNDDKNDIISISDSFDEMYENNKYLLCNDPEETKKVTKYMNEAVTLLQKQIETTVGYQNHFNYNNADIYTKKQDDADIGKLNITIENPDKYDEIKNMLWDPNNPQNIDHKFLNGQVVRVYNPNLMMIQQCYVSASNSSVICFHYLFKRVEISKDTTIIVYISTNMSDVNNNIEKNIHTLLEIVYSLKLGCNFEEELKNKFVNLSGYTIKKKDTHVDVTYFNSIFDSHILARLYDFKRIRSKNYVLLMNLKGIFSQKNKCIPNSTFLLS</sequence>
<feature type="chain" id="PRO_5007079103" evidence="2">
    <location>
        <begin position="26"/>
        <end position="419"/>
    </location>
</feature>
<protein>
    <submittedName>
        <fullName evidence="3">Fam-a protein</fullName>
    </submittedName>
</protein>
<accession>A0A0Y9WCM6</accession>
<dbReference type="Proteomes" id="UP000069549">
    <property type="component" value="Chromosome 8"/>
</dbReference>
<organism evidence="3 4">
    <name type="scientific">Plasmodium berghei</name>
    <dbReference type="NCBI Taxonomy" id="5821"/>
    <lineage>
        <taxon>Eukaryota</taxon>
        <taxon>Sar</taxon>
        <taxon>Alveolata</taxon>
        <taxon>Apicomplexa</taxon>
        <taxon>Aconoidasida</taxon>
        <taxon>Haemosporida</taxon>
        <taxon>Plasmodiidae</taxon>
        <taxon>Plasmodium</taxon>
        <taxon>Plasmodium (Vinckeia)</taxon>
    </lineage>
</organism>
<gene>
    <name evidence="3" type="ORF">PBK173_000179800</name>
</gene>